<keyword evidence="2" id="KW-1185">Reference proteome</keyword>
<dbReference type="STRING" id="65499.SAMN04488000_12717"/>
<dbReference type="Proteomes" id="UP000199503">
    <property type="component" value="Unassembled WGS sequence"/>
</dbReference>
<name>A0A1H9X3F8_9PSEU</name>
<proteinExistence type="predicted"/>
<dbReference type="EMBL" id="FOFV01000027">
    <property type="protein sequence ID" value="SES40654.1"/>
    <property type="molecule type" value="Genomic_DNA"/>
</dbReference>
<dbReference type="RefSeq" id="WP_177230184.1">
    <property type="nucleotide sequence ID" value="NZ_FOFV01000027.1"/>
</dbReference>
<evidence type="ECO:0000313" key="1">
    <source>
        <dbReference type="EMBL" id="SES40654.1"/>
    </source>
</evidence>
<organism evidence="1 2">
    <name type="scientific">Lentzea albida</name>
    <dbReference type="NCBI Taxonomy" id="65499"/>
    <lineage>
        <taxon>Bacteria</taxon>
        <taxon>Bacillati</taxon>
        <taxon>Actinomycetota</taxon>
        <taxon>Actinomycetes</taxon>
        <taxon>Pseudonocardiales</taxon>
        <taxon>Pseudonocardiaceae</taxon>
        <taxon>Lentzea</taxon>
    </lineage>
</organism>
<dbReference type="AlphaFoldDB" id="A0A1H9X3F8"/>
<reference evidence="2" key="1">
    <citation type="submission" date="2016-10" db="EMBL/GenBank/DDBJ databases">
        <authorList>
            <person name="Varghese N."/>
            <person name="Submissions S."/>
        </authorList>
    </citation>
    <scope>NUCLEOTIDE SEQUENCE [LARGE SCALE GENOMIC DNA]</scope>
    <source>
        <strain evidence="2">DSM 44437</strain>
    </source>
</reference>
<sequence>MGEFEDNLHRRLEQAERAVCLAVEQQDDYGAEVHRADLANLRRLAGEHGVAVTVPEEG</sequence>
<accession>A0A1H9X3F8</accession>
<gene>
    <name evidence="1" type="ORF">SAMN04488000_12717</name>
</gene>
<protein>
    <submittedName>
        <fullName evidence="1">Uncharacterized protein</fullName>
    </submittedName>
</protein>
<evidence type="ECO:0000313" key="2">
    <source>
        <dbReference type="Proteomes" id="UP000199503"/>
    </source>
</evidence>